<keyword evidence="1" id="KW-0732">Signal</keyword>
<dbReference type="SUPFAM" id="SSF53822">
    <property type="entry name" value="Periplasmic binding protein-like I"/>
    <property type="match status" value="1"/>
</dbReference>
<protein>
    <submittedName>
        <fullName evidence="4">ABC transporter substrate-binding protein</fullName>
    </submittedName>
</protein>
<evidence type="ECO:0000256" key="2">
    <source>
        <dbReference type="SAM" id="MobiDB-lite"/>
    </source>
</evidence>
<gene>
    <name evidence="4" type="ORF">ACFQJC_06075</name>
</gene>
<dbReference type="PROSITE" id="PS51257">
    <property type="entry name" value="PROKAR_LIPOPROTEIN"/>
    <property type="match status" value="1"/>
</dbReference>
<sequence length="435" mass="46097">MQPHSRRAFLKRASVASTIGAASLAGCTGSPGEGNDNGGGGDTDAGGDSETDSGGSGGGIEEIKVGVFAPYTGPFAPWGESVTTGSVLAKQDLEEEFGISIELVEYDTETNPSTALERMKRAVTSDGIDFAHGGISSAVCTSMGSWASDNGVSYIAQGASDSITGEACAEHMFSVYQSNTMMANAAGPEMAEQADSWYILYSDYVWGQTGQKVISASLEANGATVVGKDATPFPGDDYTQYINNVANSDADAVALIIPGLDARLATEQMMNKGLHEELTVMYHQFEDLVLWGIGEDAASTVDVGTTGWMNGVEGTDEFNQRIVEEGDTDPFARHYMAYTSLDQQVRAAMRAGSTDAAAITSELEGHQVSSPVNDIQPGTVYWRECDHQLIQPTHLVSGLETSEISNGDWKQWFTVDESLAGDDLARTCEETGCEL</sequence>
<accession>A0ABD5ZD36</accession>
<dbReference type="InterPro" id="IPR028081">
    <property type="entry name" value="Leu-bd"/>
</dbReference>
<dbReference type="RefSeq" id="WP_390222387.1">
    <property type="nucleotide sequence ID" value="NZ_JBHTAA010000002.1"/>
</dbReference>
<dbReference type="Gene3D" id="3.40.50.2300">
    <property type="match status" value="2"/>
</dbReference>
<dbReference type="Proteomes" id="UP001596481">
    <property type="component" value="Unassembled WGS sequence"/>
</dbReference>
<keyword evidence="5" id="KW-1185">Reference proteome</keyword>
<dbReference type="InterPro" id="IPR051010">
    <property type="entry name" value="BCAA_transport"/>
</dbReference>
<evidence type="ECO:0000313" key="4">
    <source>
        <dbReference type="EMBL" id="MFC7203072.1"/>
    </source>
</evidence>
<dbReference type="PANTHER" id="PTHR30483:SF6">
    <property type="entry name" value="PERIPLASMIC BINDING PROTEIN OF ABC TRANSPORTER FOR NATURAL AMINO ACIDS"/>
    <property type="match status" value="1"/>
</dbReference>
<comment type="caution">
    <text evidence="4">The sequence shown here is derived from an EMBL/GenBank/DDBJ whole genome shotgun (WGS) entry which is preliminary data.</text>
</comment>
<dbReference type="Pfam" id="PF13458">
    <property type="entry name" value="Peripla_BP_6"/>
    <property type="match status" value="1"/>
</dbReference>
<feature type="region of interest" description="Disordered" evidence="2">
    <location>
        <begin position="25"/>
        <end position="60"/>
    </location>
</feature>
<evidence type="ECO:0000259" key="3">
    <source>
        <dbReference type="Pfam" id="PF13458"/>
    </source>
</evidence>
<dbReference type="EMBL" id="JBHTAA010000002">
    <property type="protein sequence ID" value="MFC7203072.1"/>
    <property type="molecule type" value="Genomic_DNA"/>
</dbReference>
<dbReference type="AlphaFoldDB" id="A0ABD5ZD36"/>
<dbReference type="InterPro" id="IPR028082">
    <property type="entry name" value="Peripla_BP_I"/>
</dbReference>
<name>A0ABD5ZD36_9EURY</name>
<proteinExistence type="predicted"/>
<evidence type="ECO:0000256" key="1">
    <source>
        <dbReference type="ARBA" id="ARBA00022729"/>
    </source>
</evidence>
<evidence type="ECO:0000313" key="5">
    <source>
        <dbReference type="Proteomes" id="UP001596481"/>
    </source>
</evidence>
<reference evidence="4 5" key="1">
    <citation type="journal article" date="2019" name="Int. J. Syst. Evol. Microbiol.">
        <title>The Global Catalogue of Microorganisms (GCM) 10K type strain sequencing project: providing services to taxonomists for standard genome sequencing and annotation.</title>
        <authorList>
            <consortium name="The Broad Institute Genomics Platform"/>
            <consortium name="The Broad Institute Genome Sequencing Center for Infectious Disease"/>
            <person name="Wu L."/>
            <person name="Ma J."/>
        </authorList>
    </citation>
    <scope>NUCLEOTIDE SEQUENCE [LARGE SCALE GENOMIC DNA]</scope>
    <source>
        <strain evidence="4 5">DSM 29988</strain>
    </source>
</reference>
<feature type="domain" description="Leucine-binding protein" evidence="3">
    <location>
        <begin position="62"/>
        <end position="396"/>
    </location>
</feature>
<organism evidence="4 5">
    <name type="scientific">Haloferax namakaokahaiae</name>
    <dbReference type="NCBI Taxonomy" id="1748331"/>
    <lineage>
        <taxon>Archaea</taxon>
        <taxon>Methanobacteriati</taxon>
        <taxon>Methanobacteriota</taxon>
        <taxon>Stenosarchaea group</taxon>
        <taxon>Halobacteria</taxon>
        <taxon>Halobacteriales</taxon>
        <taxon>Haloferacaceae</taxon>
        <taxon>Haloferax</taxon>
    </lineage>
</organism>
<feature type="compositionally biased region" description="Gly residues" evidence="2">
    <location>
        <begin position="29"/>
        <end position="44"/>
    </location>
</feature>
<dbReference type="PANTHER" id="PTHR30483">
    <property type="entry name" value="LEUCINE-SPECIFIC-BINDING PROTEIN"/>
    <property type="match status" value="1"/>
</dbReference>